<dbReference type="InterPro" id="IPR005598">
    <property type="entry name" value="ATP_synth_I"/>
</dbReference>
<comment type="caution">
    <text evidence="7">The sequence shown here is derived from an EMBL/GenBank/DDBJ whole genome shotgun (WGS) entry which is preliminary data.</text>
</comment>
<evidence type="ECO:0000256" key="4">
    <source>
        <dbReference type="ARBA" id="ARBA00022989"/>
    </source>
</evidence>
<sequence length="127" mass="13956">MTAILARRGRSAAYKLVLAQAVVSVVSFIIFSIVWELQYGIAAFAGGLVAVVPNFVFATLAFSRSGASQADKVLKSFYWGEAVKLLLTIALFSLIFSVFKFGFMPVFVGYLLALMVHWTAPLYFKQS</sequence>
<dbReference type="Proteomes" id="UP000281474">
    <property type="component" value="Unassembled WGS sequence"/>
</dbReference>
<feature type="transmembrane region" description="Helical" evidence="6">
    <location>
        <begin position="12"/>
        <end position="35"/>
    </location>
</feature>
<gene>
    <name evidence="7" type="ORF">D5018_05070</name>
</gene>
<keyword evidence="4 6" id="KW-1133">Transmembrane helix</keyword>
<evidence type="ECO:0000313" key="7">
    <source>
        <dbReference type="EMBL" id="RLV60840.1"/>
    </source>
</evidence>
<feature type="transmembrane region" description="Helical" evidence="6">
    <location>
        <begin position="82"/>
        <end position="101"/>
    </location>
</feature>
<evidence type="ECO:0000256" key="1">
    <source>
        <dbReference type="ARBA" id="ARBA00004651"/>
    </source>
</evidence>
<feature type="transmembrane region" description="Helical" evidence="6">
    <location>
        <begin position="41"/>
        <end position="62"/>
    </location>
</feature>
<evidence type="ECO:0000256" key="2">
    <source>
        <dbReference type="ARBA" id="ARBA00022475"/>
    </source>
</evidence>
<reference evidence="7 8" key="1">
    <citation type="submission" date="2018-09" db="EMBL/GenBank/DDBJ databases">
        <title>Phylogeny of the Shewanellaceae, and recommendation for two new genera, Pseudoshewanella and Parashewanella.</title>
        <authorList>
            <person name="Wang G."/>
        </authorList>
    </citation>
    <scope>NUCLEOTIDE SEQUENCE [LARGE SCALE GENOMIC DNA]</scope>
    <source>
        <strain evidence="7 8">C51</strain>
    </source>
</reference>
<evidence type="ECO:0000256" key="5">
    <source>
        <dbReference type="ARBA" id="ARBA00023136"/>
    </source>
</evidence>
<dbReference type="OrthoDB" id="5702716at2"/>
<feature type="transmembrane region" description="Helical" evidence="6">
    <location>
        <begin position="107"/>
        <end position="124"/>
    </location>
</feature>
<evidence type="ECO:0000256" key="6">
    <source>
        <dbReference type="SAM" id="Phobius"/>
    </source>
</evidence>
<evidence type="ECO:0000313" key="8">
    <source>
        <dbReference type="Proteomes" id="UP000281474"/>
    </source>
</evidence>
<dbReference type="EMBL" id="QZEI01000011">
    <property type="protein sequence ID" value="RLV60840.1"/>
    <property type="molecule type" value="Genomic_DNA"/>
</dbReference>
<organism evidence="7 8">
    <name type="scientific">Parashewanella curva</name>
    <dbReference type="NCBI Taxonomy" id="2338552"/>
    <lineage>
        <taxon>Bacteria</taxon>
        <taxon>Pseudomonadati</taxon>
        <taxon>Pseudomonadota</taxon>
        <taxon>Gammaproteobacteria</taxon>
        <taxon>Alteromonadales</taxon>
        <taxon>Shewanellaceae</taxon>
        <taxon>Parashewanella</taxon>
    </lineage>
</organism>
<keyword evidence="8" id="KW-1185">Reference proteome</keyword>
<name>A0A3L8Q091_9GAMM</name>
<keyword evidence="3 6" id="KW-0812">Transmembrane</keyword>
<dbReference type="Pfam" id="PF03899">
    <property type="entry name" value="ATP-synt_I"/>
    <property type="match status" value="1"/>
</dbReference>
<keyword evidence="5 6" id="KW-0472">Membrane</keyword>
<dbReference type="RefSeq" id="WP_121837922.1">
    <property type="nucleotide sequence ID" value="NZ_ML014760.1"/>
</dbReference>
<protein>
    <submittedName>
        <fullName evidence="7">F0F1 ATP synthase subunit I</fullName>
    </submittedName>
</protein>
<evidence type="ECO:0000256" key="3">
    <source>
        <dbReference type="ARBA" id="ARBA00022692"/>
    </source>
</evidence>
<proteinExistence type="predicted"/>
<accession>A0A3L8Q091</accession>
<comment type="subcellular location">
    <subcellularLocation>
        <location evidence="1">Cell membrane</location>
        <topology evidence="1">Multi-pass membrane protein</topology>
    </subcellularLocation>
</comment>
<dbReference type="GO" id="GO:0005886">
    <property type="term" value="C:plasma membrane"/>
    <property type="evidence" value="ECO:0007669"/>
    <property type="project" value="UniProtKB-SubCell"/>
</dbReference>
<keyword evidence="2" id="KW-1003">Cell membrane</keyword>
<dbReference type="AlphaFoldDB" id="A0A3L8Q091"/>